<evidence type="ECO:0000313" key="2">
    <source>
        <dbReference type="Proteomes" id="UP000324831"/>
    </source>
</evidence>
<evidence type="ECO:0000313" key="1">
    <source>
        <dbReference type="EMBL" id="GCE63877.1"/>
    </source>
</evidence>
<protein>
    <submittedName>
        <fullName evidence="1">Uncharacterized protein</fullName>
    </submittedName>
</protein>
<reference evidence="1 2" key="1">
    <citation type="submission" date="2019-01" db="EMBL/GenBank/DDBJ databases">
        <title>Draft genome sequences of Candidatus Mycoplasma haemohominis SWG34-3 identified from a patient with pyrexia, anemia and liver dysfunction.</title>
        <authorList>
            <person name="Sekizuka T."/>
            <person name="Hattori N."/>
            <person name="Katano H."/>
            <person name="Takuma T."/>
            <person name="Ito T."/>
            <person name="Arai N."/>
            <person name="Yanai R."/>
            <person name="Ishii S."/>
            <person name="Miura Y."/>
            <person name="Tokunaga T."/>
            <person name="Watanabe H."/>
            <person name="Nomura N."/>
            <person name="Eguchi J."/>
            <person name="Arai T."/>
            <person name="Hasegawa H."/>
            <person name="Nakamaki T."/>
            <person name="Wakita T."/>
            <person name="Niki Y."/>
            <person name="Kuroda M."/>
        </authorList>
    </citation>
    <scope>NUCLEOTIDE SEQUENCE [LARGE SCALE GENOMIC DNA]</scope>
    <source>
        <strain evidence="1">SWG34-3</strain>
    </source>
</reference>
<sequence>MGRHKFKLFSEKNHQGQVDDSVRKILAGWFKKDGATKWWEKQSFFTNEEVKKILKDKAEEGIKGESEVTQEQITIVKEKCLKELDKNFERENFYLTKDFIDQMEDPSKLKVDLFQEVALFCSVPTTAKDYVKDAMQGVSKKDFLDKDKTDYCYVADKSLTDYEKVSTIDPFGGKTFWCAVRLLYENKNQQNKSH</sequence>
<comment type="caution">
    <text evidence="1">The sequence shown here is derived from an EMBL/GenBank/DDBJ whole genome shotgun (WGS) entry which is preliminary data.</text>
</comment>
<dbReference type="Proteomes" id="UP000324831">
    <property type="component" value="Unassembled WGS sequence"/>
</dbReference>
<gene>
    <name evidence="1" type="ORF">MHSWG343_08840</name>
</gene>
<accession>A0A478FRQ8</accession>
<name>A0A478FRQ8_9MOLU</name>
<dbReference type="AlphaFoldDB" id="A0A478FRQ8"/>
<proteinExistence type="predicted"/>
<dbReference type="EMBL" id="BIMN01000005">
    <property type="protein sequence ID" value="GCE63877.1"/>
    <property type="molecule type" value="Genomic_DNA"/>
</dbReference>
<organism evidence="1 2">
    <name type="scientific">Candidatus Mycoplasma haematohominis</name>
    <dbReference type="NCBI Taxonomy" id="1494318"/>
    <lineage>
        <taxon>Bacteria</taxon>
        <taxon>Bacillati</taxon>
        <taxon>Mycoplasmatota</taxon>
        <taxon>Mollicutes</taxon>
        <taxon>Mycoplasmataceae</taxon>
        <taxon>Mycoplasma</taxon>
    </lineage>
</organism>